<dbReference type="InterPro" id="IPR029068">
    <property type="entry name" value="Glyas_Bleomycin-R_OHBP_Dase"/>
</dbReference>
<name>A0A855YCN3_9BACL</name>
<dbReference type="InterPro" id="IPR037523">
    <property type="entry name" value="VOC_core"/>
</dbReference>
<comment type="caution">
    <text evidence="2">The sequence shown here is derived from an EMBL/GenBank/DDBJ whole genome shotgun (WGS) entry which is preliminary data.</text>
</comment>
<dbReference type="PANTHER" id="PTHR34109">
    <property type="entry name" value="BNAUNNG04460D PROTEIN-RELATED"/>
    <property type="match status" value="1"/>
</dbReference>
<reference evidence="2 3" key="1">
    <citation type="submission" date="2018-05" db="EMBL/GenBank/DDBJ databases">
        <title>Freshwater and sediment microbial communities from various areas in North America, analyzing microbe dynamics in response to fracking.</title>
        <authorList>
            <person name="Lamendella R."/>
        </authorList>
    </citation>
    <scope>NUCLEOTIDE SEQUENCE [LARGE SCALE GENOMIC DNA]</scope>
    <source>
        <strain evidence="2 3">DB-3</strain>
    </source>
</reference>
<dbReference type="Gene3D" id="3.30.720.110">
    <property type="match status" value="1"/>
</dbReference>
<dbReference type="PROSITE" id="PS51819">
    <property type="entry name" value="VOC"/>
    <property type="match status" value="1"/>
</dbReference>
<dbReference type="SUPFAM" id="SSF54593">
    <property type="entry name" value="Glyoxalase/Bleomycin resistance protein/Dihydroxybiphenyl dioxygenase"/>
    <property type="match status" value="1"/>
</dbReference>
<organism evidence="2 3">
    <name type="scientific">Paenibacillus pabuli</name>
    <dbReference type="NCBI Taxonomy" id="1472"/>
    <lineage>
        <taxon>Bacteria</taxon>
        <taxon>Bacillati</taxon>
        <taxon>Bacillota</taxon>
        <taxon>Bacilli</taxon>
        <taxon>Bacillales</taxon>
        <taxon>Paenibacillaceae</taxon>
        <taxon>Paenibacillus</taxon>
    </lineage>
</organism>
<protein>
    <submittedName>
        <fullName evidence="2">Putative glyoxalase superfamily protein PhnB</fullName>
    </submittedName>
</protein>
<proteinExistence type="predicted"/>
<evidence type="ECO:0000313" key="2">
    <source>
        <dbReference type="EMBL" id="PWW44948.1"/>
    </source>
</evidence>
<sequence>MTEDTKHTAVSGEYTTNGTPNGVTSITPFITVKDPSGAIHFYKNVFNARVKDITEHSDGDGNQMIVHAELDFGNGFLQLGAANPAYQLALPPDEDNACYSLGIYVMNVDKVIENAVSRGAKVRESIINFASGDRFGSIVDPFGVRWSILTRIEDLSEEESSQRVAEWAKSFSAE</sequence>
<feature type="domain" description="VOC" evidence="1">
    <location>
        <begin position="22"/>
        <end position="151"/>
    </location>
</feature>
<dbReference type="EMBL" id="QGTZ01000001">
    <property type="protein sequence ID" value="PWW44948.1"/>
    <property type="molecule type" value="Genomic_DNA"/>
</dbReference>
<dbReference type="Pfam" id="PF00903">
    <property type="entry name" value="Glyoxalase"/>
    <property type="match status" value="1"/>
</dbReference>
<dbReference type="Proteomes" id="UP000247078">
    <property type="component" value="Unassembled WGS sequence"/>
</dbReference>
<dbReference type="RefSeq" id="WP_109997837.1">
    <property type="nucleotide sequence ID" value="NZ_QGTZ01000001.1"/>
</dbReference>
<dbReference type="Gene3D" id="3.30.720.120">
    <property type="match status" value="1"/>
</dbReference>
<dbReference type="PANTHER" id="PTHR34109:SF1">
    <property type="entry name" value="VOC DOMAIN-CONTAINING PROTEIN"/>
    <property type="match status" value="1"/>
</dbReference>
<gene>
    <name evidence="2" type="ORF">DET56_101148</name>
</gene>
<dbReference type="AlphaFoldDB" id="A0A855YCN3"/>
<evidence type="ECO:0000259" key="1">
    <source>
        <dbReference type="PROSITE" id="PS51819"/>
    </source>
</evidence>
<dbReference type="InterPro" id="IPR004360">
    <property type="entry name" value="Glyas_Fos-R_dOase_dom"/>
</dbReference>
<evidence type="ECO:0000313" key="3">
    <source>
        <dbReference type="Proteomes" id="UP000247078"/>
    </source>
</evidence>
<accession>A0A855YCN3</accession>